<evidence type="ECO:0000256" key="2">
    <source>
        <dbReference type="ARBA" id="ARBA00022857"/>
    </source>
</evidence>
<dbReference type="PRINTS" id="PR00080">
    <property type="entry name" value="SDRFAMILY"/>
</dbReference>
<evidence type="ECO:0000256" key="4">
    <source>
        <dbReference type="RuleBase" id="RU000363"/>
    </source>
</evidence>
<dbReference type="Pfam" id="PF00106">
    <property type="entry name" value="adh_short"/>
    <property type="match status" value="2"/>
</dbReference>
<keyword evidence="2" id="KW-0521">NADP</keyword>
<dbReference type="STRING" id="109895.A0A507ECX7"/>
<proteinExistence type="inferred from homology"/>
<dbReference type="InterPro" id="IPR002347">
    <property type="entry name" value="SDR_fam"/>
</dbReference>
<comment type="caution">
    <text evidence="5">The sequence shown here is derived from an EMBL/GenBank/DDBJ whole genome shotgun (WGS) entry which is preliminary data.</text>
</comment>
<comment type="similarity">
    <text evidence="1 4">Belongs to the short-chain dehydrogenases/reductases (SDR) family.</text>
</comment>
<keyword evidence="3" id="KW-0560">Oxidoreductase</keyword>
<dbReference type="PANTHER" id="PTHR43391:SF14">
    <property type="entry name" value="DEHYDROGENASE_REDUCTASE SDR FAMILY PROTEIN 7-LIKE"/>
    <property type="match status" value="1"/>
</dbReference>
<dbReference type="EMBL" id="QEAQ01000011">
    <property type="protein sequence ID" value="TPX60920.1"/>
    <property type="molecule type" value="Genomic_DNA"/>
</dbReference>
<sequence length="306" mass="32816">MSYRGLNVAAKLGIGKELALQYAARGARLLLIARREALLQKLTVECLIHPLCSQARFLAADITIENEVHKAAQMAREVLGGCDTVVINAGIISVLTFEDVCKLDENETADGETGEKTTTTPTTTTEMTTRLAQIVEQMFRVNVVAPIMIAKYFRTMAVESKGKFVVVSSVAGTMAAPTRSLYAATKHALNGFFNSFRIEVARQGVAVCICLPGSVATDLRASAVDASSTTTTTAAAAASSYATNASVSSASEGSKLSASDCARRIIHASDLRARETYMPSKYRLAFLLHCFFPSFIDTLAAKKYGF</sequence>
<dbReference type="SUPFAM" id="SSF51735">
    <property type="entry name" value="NAD(P)-binding Rossmann-fold domains"/>
    <property type="match status" value="1"/>
</dbReference>
<evidence type="ECO:0000256" key="3">
    <source>
        <dbReference type="ARBA" id="ARBA00023002"/>
    </source>
</evidence>
<dbReference type="AlphaFoldDB" id="A0A507ECX7"/>
<protein>
    <recommendedName>
        <fullName evidence="7">3-oxoacyl-[acyl-carrier-protein] reductase</fullName>
    </recommendedName>
</protein>
<dbReference type="PROSITE" id="PS00061">
    <property type="entry name" value="ADH_SHORT"/>
    <property type="match status" value="1"/>
</dbReference>
<gene>
    <name evidence="5" type="ORF">PhCBS80983_g01443</name>
</gene>
<dbReference type="PRINTS" id="PR00081">
    <property type="entry name" value="GDHRDH"/>
</dbReference>
<dbReference type="InterPro" id="IPR020904">
    <property type="entry name" value="Sc_DH/Rdtase_CS"/>
</dbReference>
<dbReference type="InterPro" id="IPR036291">
    <property type="entry name" value="NAD(P)-bd_dom_sf"/>
</dbReference>
<evidence type="ECO:0000313" key="5">
    <source>
        <dbReference type="EMBL" id="TPX60920.1"/>
    </source>
</evidence>
<evidence type="ECO:0008006" key="7">
    <source>
        <dbReference type="Google" id="ProtNLM"/>
    </source>
</evidence>
<dbReference type="GO" id="GO:0016491">
    <property type="term" value="F:oxidoreductase activity"/>
    <property type="evidence" value="ECO:0007669"/>
    <property type="project" value="UniProtKB-KW"/>
</dbReference>
<evidence type="ECO:0000256" key="1">
    <source>
        <dbReference type="ARBA" id="ARBA00006484"/>
    </source>
</evidence>
<evidence type="ECO:0000313" key="6">
    <source>
        <dbReference type="Proteomes" id="UP000318582"/>
    </source>
</evidence>
<dbReference type="Proteomes" id="UP000318582">
    <property type="component" value="Unassembled WGS sequence"/>
</dbReference>
<dbReference type="PANTHER" id="PTHR43391">
    <property type="entry name" value="RETINOL DEHYDROGENASE-RELATED"/>
    <property type="match status" value="1"/>
</dbReference>
<dbReference type="GO" id="GO:0005829">
    <property type="term" value="C:cytosol"/>
    <property type="evidence" value="ECO:0007669"/>
    <property type="project" value="TreeGrafter"/>
</dbReference>
<dbReference type="Gene3D" id="3.40.50.720">
    <property type="entry name" value="NAD(P)-binding Rossmann-like Domain"/>
    <property type="match status" value="1"/>
</dbReference>
<keyword evidence="6" id="KW-1185">Reference proteome</keyword>
<reference evidence="5 6" key="1">
    <citation type="journal article" date="2019" name="Sci. Rep.">
        <title>Comparative genomics of chytrid fungi reveal insights into the obligate biotrophic and pathogenic lifestyle of Synchytrium endobioticum.</title>
        <authorList>
            <person name="van de Vossenberg B.T.L.H."/>
            <person name="Warris S."/>
            <person name="Nguyen H.D.T."/>
            <person name="van Gent-Pelzer M.P.E."/>
            <person name="Joly D.L."/>
            <person name="van de Geest H.C."/>
            <person name="Bonants P.J.M."/>
            <person name="Smith D.S."/>
            <person name="Levesque C.A."/>
            <person name="van der Lee T.A.J."/>
        </authorList>
    </citation>
    <scope>NUCLEOTIDE SEQUENCE [LARGE SCALE GENOMIC DNA]</scope>
    <source>
        <strain evidence="5 6">CBS 809.83</strain>
    </source>
</reference>
<accession>A0A507ECX7</accession>
<organism evidence="5 6">
    <name type="scientific">Powellomyces hirtus</name>
    <dbReference type="NCBI Taxonomy" id="109895"/>
    <lineage>
        <taxon>Eukaryota</taxon>
        <taxon>Fungi</taxon>
        <taxon>Fungi incertae sedis</taxon>
        <taxon>Chytridiomycota</taxon>
        <taxon>Chytridiomycota incertae sedis</taxon>
        <taxon>Chytridiomycetes</taxon>
        <taxon>Spizellomycetales</taxon>
        <taxon>Powellomycetaceae</taxon>
        <taxon>Powellomyces</taxon>
    </lineage>
</organism>
<name>A0A507ECX7_9FUNG</name>